<dbReference type="Gene3D" id="3.40.50.720">
    <property type="entry name" value="NAD(P)-binding Rossmann-like Domain"/>
    <property type="match status" value="1"/>
</dbReference>
<dbReference type="PRINTS" id="PR00080">
    <property type="entry name" value="SDRFAMILY"/>
</dbReference>
<evidence type="ECO:0000256" key="2">
    <source>
        <dbReference type="ARBA" id="ARBA00022857"/>
    </source>
</evidence>
<comment type="similarity">
    <text evidence="1">Belongs to the short-chain dehydrogenases/reductases (SDR) family.</text>
</comment>
<dbReference type="FunFam" id="3.40.50.720:FF:000084">
    <property type="entry name" value="Short-chain dehydrogenase reductase"/>
    <property type="match status" value="1"/>
</dbReference>
<organism evidence="4 5">
    <name type="scientific">Viridothelium virens</name>
    <name type="common">Speckled blister lichen</name>
    <name type="synonym">Trypethelium virens</name>
    <dbReference type="NCBI Taxonomy" id="1048519"/>
    <lineage>
        <taxon>Eukaryota</taxon>
        <taxon>Fungi</taxon>
        <taxon>Dikarya</taxon>
        <taxon>Ascomycota</taxon>
        <taxon>Pezizomycotina</taxon>
        <taxon>Dothideomycetes</taxon>
        <taxon>Dothideomycetes incertae sedis</taxon>
        <taxon>Trypetheliales</taxon>
        <taxon>Trypetheliaceae</taxon>
        <taxon>Viridothelium</taxon>
    </lineage>
</organism>
<dbReference type="CDD" id="cd05233">
    <property type="entry name" value="SDR_c"/>
    <property type="match status" value="1"/>
</dbReference>
<evidence type="ECO:0000313" key="5">
    <source>
        <dbReference type="Proteomes" id="UP000800092"/>
    </source>
</evidence>
<dbReference type="Pfam" id="PF13561">
    <property type="entry name" value="adh_short_C2"/>
    <property type="match status" value="1"/>
</dbReference>
<dbReference type="AlphaFoldDB" id="A0A6A6H3C4"/>
<dbReference type="PANTHER" id="PTHR24321">
    <property type="entry name" value="DEHYDROGENASES, SHORT CHAIN"/>
    <property type="match status" value="1"/>
</dbReference>
<proteinExistence type="inferred from homology"/>
<reference evidence="4" key="1">
    <citation type="journal article" date="2020" name="Stud. Mycol.">
        <title>101 Dothideomycetes genomes: a test case for predicting lifestyles and emergence of pathogens.</title>
        <authorList>
            <person name="Haridas S."/>
            <person name="Albert R."/>
            <person name="Binder M."/>
            <person name="Bloem J."/>
            <person name="Labutti K."/>
            <person name="Salamov A."/>
            <person name="Andreopoulos B."/>
            <person name="Baker S."/>
            <person name="Barry K."/>
            <person name="Bills G."/>
            <person name="Bluhm B."/>
            <person name="Cannon C."/>
            <person name="Castanera R."/>
            <person name="Culley D."/>
            <person name="Daum C."/>
            <person name="Ezra D."/>
            <person name="Gonzalez J."/>
            <person name="Henrissat B."/>
            <person name="Kuo A."/>
            <person name="Liang C."/>
            <person name="Lipzen A."/>
            <person name="Lutzoni F."/>
            <person name="Magnuson J."/>
            <person name="Mondo S."/>
            <person name="Nolan M."/>
            <person name="Ohm R."/>
            <person name="Pangilinan J."/>
            <person name="Park H.-J."/>
            <person name="Ramirez L."/>
            <person name="Alfaro M."/>
            <person name="Sun H."/>
            <person name="Tritt A."/>
            <person name="Yoshinaga Y."/>
            <person name="Zwiers L.-H."/>
            <person name="Turgeon B."/>
            <person name="Goodwin S."/>
            <person name="Spatafora J."/>
            <person name="Crous P."/>
            <person name="Grigoriev I."/>
        </authorList>
    </citation>
    <scope>NUCLEOTIDE SEQUENCE</scope>
    <source>
        <strain evidence="4">Tuck. ex Michener</strain>
    </source>
</reference>
<evidence type="ECO:0000313" key="4">
    <source>
        <dbReference type="EMBL" id="KAF2232190.1"/>
    </source>
</evidence>
<accession>A0A6A6H3C4</accession>
<dbReference type="GO" id="GO:0016491">
    <property type="term" value="F:oxidoreductase activity"/>
    <property type="evidence" value="ECO:0007669"/>
    <property type="project" value="UniProtKB-KW"/>
</dbReference>
<dbReference type="InterPro" id="IPR036291">
    <property type="entry name" value="NAD(P)-bd_dom_sf"/>
</dbReference>
<name>A0A6A6H3C4_VIRVR</name>
<protein>
    <submittedName>
        <fullName evidence="4">Putative gluconate 5-dehydrogenase</fullName>
    </submittedName>
</protein>
<sequence length="277" mass="29400">MGKLSGKVAVVTGASSGNGRAIALCLAVEGSHVACGDLSPNVKHLGPEDDLSPTHELIQRNGGKALYLKTDAGESEDMQNLIRFAVEEFGRVDIMINNAGIGIDTAGVHNTSEETFDRTIKVNLRSCFLGMKYAIRQMISQEPHSSGDRGWVVNLSSISGLTGMPEAPSYGASKAGVELLTKSSAIDYAKDRIHVNSICPGYINTSLVADPLSNPDFKKHVENAHPWPRIGSVHDVAKAALFLVSDESAWITGSHLVLDGGFTARGALTMGGSIWSK</sequence>
<dbReference type="Proteomes" id="UP000800092">
    <property type="component" value="Unassembled WGS sequence"/>
</dbReference>
<dbReference type="PANTHER" id="PTHR24321:SF11">
    <property type="entry name" value="BLR0893 PROTEIN"/>
    <property type="match status" value="1"/>
</dbReference>
<evidence type="ECO:0000256" key="3">
    <source>
        <dbReference type="ARBA" id="ARBA00023002"/>
    </source>
</evidence>
<keyword evidence="3" id="KW-0560">Oxidoreductase</keyword>
<gene>
    <name evidence="4" type="ORF">EV356DRAFT_450678</name>
</gene>
<evidence type="ECO:0000256" key="1">
    <source>
        <dbReference type="ARBA" id="ARBA00006484"/>
    </source>
</evidence>
<dbReference type="EMBL" id="ML991818">
    <property type="protein sequence ID" value="KAF2232190.1"/>
    <property type="molecule type" value="Genomic_DNA"/>
</dbReference>
<dbReference type="SUPFAM" id="SSF51735">
    <property type="entry name" value="NAD(P)-binding Rossmann-fold domains"/>
    <property type="match status" value="1"/>
</dbReference>
<dbReference type="NCBIfam" id="NF005559">
    <property type="entry name" value="PRK07231.1"/>
    <property type="match status" value="1"/>
</dbReference>
<dbReference type="InterPro" id="IPR002347">
    <property type="entry name" value="SDR_fam"/>
</dbReference>
<keyword evidence="5" id="KW-1185">Reference proteome</keyword>
<dbReference type="PRINTS" id="PR00081">
    <property type="entry name" value="GDHRDH"/>
</dbReference>
<dbReference type="OrthoDB" id="417891at2759"/>
<keyword evidence="2" id="KW-0521">NADP</keyword>